<dbReference type="GO" id="GO:0000981">
    <property type="term" value="F:DNA-binding transcription factor activity, RNA polymerase II-specific"/>
    <property type="evidence" value="ECO:0007669"/>
    <property type="project" value="TreeGrafter"/>
</dbReference>
<dbReference type="Pfam" id="PF16090">
    <property type="entry name" value="DUF4819"/>
    <property type="match status" value="1"/>
</dbReference>
<keyword evidence="3 6" id="KW-0238">DNA-binding</keyword>
<feature type="region of interest" description="Disordered" evidence="7">
    <location>
        <begin position="924"/>
        <end position="981"/>
    </location>
</feature>
<dbReference type="InterPro" id="IPR058607">
    <property type="entry name" value="HMG-box_Cic-like"/>
</dbReference>
<dbReference type="PROSITE" id="PS50118">
    <property type="entry name" value="HMG_BOX_2"/>
    <property type="match status" value="1"/>
</dbReference>
<feature type="compositionally biased region" description="Polar residues" evidence="7">
    <location>
        <begin position="1564"/>
        <end position="1578"/>
    </location>
</feature>
<protein>
    <recommendedName>
        <fullName evidence="8">HMG box domain-containing protein</fullName>
    </recommendedName>
</protein>
<dbReference type="PANTHER" id="PTHR13059">
    <property type="entry name" value="HMG-BOX TRANSCRIPTION FACTOR BBX"/>
    <property type="match status" value="1"/>
</dbReference>
<feature type="compositionally biased region" description="Low complexity" evidence="7">
    <location>
        <begin position="766"/>
        <end position="790"/>
    </location>
</feature>
<feature type="compositionally biased region" description="Low complexity" evidence="7">
    <location>
        <begin position="268"/>
        <end position="297"/>
    </location>
</feature>
<evidence type="ECO:0000256" key="6">
    <source>
        <dbReference type="PROSITE-ProRule" id="PRU00267"/>
    </source>
</evidence>
<dbReference type="CDD" id="cd21990">
    <property type="entry name" value="HMG-box_CIC-like"/>
    <property type="match status" value="1"/>
</dbReference>
<dbReference type="Proteomes" id="UP001153712">
    <property type="component" value="Chromosome 10"/>
</dbReference>
<dbReference type="Gene3D" id="1.10.30.10">
    <property type="entry name" value="High mobility group box domain"/>
    <property type="match status" value="1"/>
</dbReference>
<evidence type="ECO:0000313" key="9">
    <source>
        <dbReference type="EMBL" id="CAG9855461.1"/>
    </source>
</evidence>
<feature type="region of interest" description="Disordered" evidence="7">
    <location>
        <begin position="995"/>
        <end position="1016"/>
    </location>
</feature>
<feature type="region of interest" description="Disordered" evidence="7">
    <location>
        <begin position="1407"/>
        <end position="1472"/>
    </location>
</feature>
<keyword evidence="10" id="KW-1185">Reference proteome</keyword>
<dbReference type="EMBL" id="OU900103">
    <property type="protein sequence ID" value="CAG9855461.1"/>
    <property type="molecule type" value="Genomic_DNA"/>
</dbReference>
<dbReference type="Pfam" id="PF25981">
    <property type="entry name" value="HTH_Cic_C"/>
    <property type="match status" value="1"/>
</dbReference>
<evidence type="ECO:0000256" key="2">
    <source>
        <dbReference type="ARBA" id="ARBA00023015"/>
    </source>
</evidence>
<feature type="region of interest" description="Disordered" evidence="7">
    <location>
        <begin position="766"/>
        <end position="854"/>
    </location>
</feature>
<feature type="region of interest" description="Disordered" evidence="7">
    <location>
        <begin position="355"/>
        <end position="393"/>
    </location>
</feature>
<gene>
    <name evidence="9" type="ORF">PHYEVI_LOCUS1911</name>
</gene>
<feature type="compositionally biased region" description="Polar residues" evidence="7">
    <location>
        <begin position="662"/>
        <end position="672"/>
    </location>
</feature>
<feature type="region of interest" description="Disordered" evidence="7">
    <location>
        <begin position="1563"/>
        <end position="1590"/>
    </location>
</feature>
<evidence type="ECO:0000256" key="7">
    <source>
        <dbReference type="SAM" id="MobiDB-lite"/>
    </source>
</evidence>
<proteinExistence type="predicted"/>
<dbReference type="OrthoDB" id="10051111at2759"/>
<feature type="compositionally biased region" description="Low complexity" evidence="7">
    <location>
        <begin position="833"/>
        <end position="843"/>
    </location>
</feature>
<dbReference type="SUPFAM" id="SSF47095">
    <property type="entry name" value="HMG-box"/>
    <property type="match status" value="1"/>
</dbReference>
<dbReference type="InterPro" id="IPR058606">
    <property type="entry name" value="HTH_Cic_C"/>
</dbReference>
<evidence type="ECO:0000256" key="1">
    <source>
        <dbReference type="ARBA" id="ARBA00022553"/>
    </source>
</evidence>
<evidence type="ECO:0000313" key="10">
    <source>
        <dbReference type="Proteomes" id="UP001153712"/>
    </source>
</evidence>
<feature type="region of interest" description="Disordered" evidence="7">
    <location>
        <begin position="409"/>
        <end position="435"/>
    </location>
</feature>
<dbReference type="GO" id="GO:0005634">
    <property type="term" value="C:nucleus"/>
    <property type="evidence" value="ECO:0007669"/>
    <property type="project" value="UniProtKB-UniRule"/>
</dbReference>
<evidence type="ECO:0000256" key="4">
    <source>
        <dbReference type="ARBA" id="ARBA00023163"/>
    </source>
</evidence>
<dbReference type="InterPro" id="IPR009071">
    <property type="entry name" value="HMG_box_dom"/>
</dbReference>
<feature type="domain" description="HMG box" evidence="8">
    <location>
        <begin position="851"/>
        <end position="919"/>
    </location>
</feature>
<dbReference type="GO" id="GO:0000977">
    <property type="term" value="F:RNA polymerase II transcription regulatory region sequence-specific DNA binding"/>
    <property type="evidence" value="ECO:0007669"/>
    <property type="project" value="TreeGrafter"/>
</dbReference>
<reference evidence="9" key="1">
    <citation type="submission" date="2022-01" db="EMBL/GenBank/DDBJ databases">
        <authorList>
            <person name="King R."/>
        </authorList>
    </citation>
    <scope>NUCLEOTIDE SEQUENCE</scope>
</reference>
<evidence type="ECO:0000259" key="8">
    <source>
        <dbReference type="PROSITE" id="PS50118"/>
    </source>
</evidence>
<dbReference type="InterPro" id="IPR052412">
    <property type="entry name" value="CC-Dev_Transcription_Reg"/>
</dbReference>
<name>A0A9N9TGH5_PHYSR</name>
<dbReference type="SMART" id="SM00398">
    <property type="entry name" value="HMG"/>
    <property type="match status" value="1"/>
</dbReference>
<dbReference type="InterPro" id="IPR036910">
    <property type="entry name" value="HMG_box_dom_sf"/>
</dbReference>
<keyword evidence="4" id="KW-0804">Transcription</keyword>
<feature type="region of interest" description="Disordered" evidence="7">
    <location>
        <begin position="662"/>
        <end position="748"/>
    </location>
</feature>
<evidence type="ECO:0000256" key="3">
    <source>
        <dbReference type="ARBA" id="ARBA00023125"/>
    </source>
</evidence>
<feature type="compositionally biased region" description="Basic and acidic residues" evidence="7">
    <location>
        <begin position="366"/>
        <end position="393"/>
    </location>
</feature>
<sequence length="1590" mass="174323">MDMGVRKLPKKRKYDPSELEKSNSQTACIPVSVVQCTSVMSAPQATAVDYSFPTKTSTQEEPHTQTSCKQNVIDLSEWCDHRILARQGDWYYPGVIKEANGSTIAVALDGKEERVIYDNVFDNKCFNVISDASPSVNQITLGTRVCVRNNQSMFMEGVVCSILEGQPVRFVVAVIGEQPIELTVKRADLRLLRPPWWDELENIEPNIENAMPTALEFHRANPASPTQLHTPISVGTPLSNGRHYDEFCESEDELRQDAFSSEVNAKLSGSSKRSSMHSRSSSSSSITPRSQPTTPRSQAATPHKYKKGDVVSNPNGIRKKFNGKQWRRLCSVDGCKKESQRRGYCSRHLSLKGNSLRSGNCARSNSKGDGEDTSRDSETSPNCGDRRMTGRFDQEETEAANMLVSLGSSRSATPAFSPNGQGSSPHTMQSPLTVGPRQNVFVPIPSSHSLQKRTSPGSQAYNSYQQQLIRPEARAVQSSTSVIRVSPNPRQWSNLPEQQSVILQHALTSPPNQIVEPDNNPLPPAGNDFPYRGLYCVLPPTDERNVMIVKSEVDTDGKEPKSFPRQVIQSDHLHSTQLIRVTSNNGINNINSLNNNIHSHSNGSGLLQSSPMNSGLPVIVNPTQLVPVLPPSSQSVVKRVIPTATIQQNPPPVIVKTEQGNANLRPSNNLSRCPTFPVSPNAANHAKDPLMLPSPDQHQHHHQHQPNQNQRIPAVSQAPVSQPSHRPMGVNPPPPPAKVQGGAPPPNQSAFVIPWHSIVPLLTAASGPVSPPGSQLSPPLSAPPVAVSGGDSHDDDVDVEQMQTPTEDDDDVFETEPSDLNADGVINSKRRSQSLSSLPSTSKESGKNNRIRRPMNAFMIFSKRHRAIVHQNYPNQDNRTVSKILGEWWYSMSQDEKRPYHDLASEVKEAHFKAHPEWKWCNKDRRKSSTSSRSKLSSAGDSAEPGDTCTSPKVQSPPHAIEPSKQMLQEQDGTGDLSDDDQMVICEEPGTEIDLKCKEKVTDSDSESQSDMDSSVENRMFQRFSPVTNSNCSDITCRPTPIKARIPSTEAPKYNLNTAPTAFHYSPVNPTGVTGFQPSVGGAFKTMPASPKVIKTEIKNECNDAYDGWSGTMINKSNDVSLRANSSTIQTSTITSKTNSTLAILKPQIKSNIIQLNDSINQNYQSQPLTVVIGGQPTICLANESERSQPFVVVASTAASEIPVQVYMQPSFSIPVTDNGRGVSLQSLQLLPKQNHAQSVIVTQAHNKSCVSSQADYQMTHNTIVTSSNKSCLTYSNSTISAPVLHIPECKDIKEDAKSPSVLDMLPSASDSIMLEQPNTEFKLAPTPAQLGKAPLQRRQSMATFVPTSSQGGQESMMVTEVPEDSSQVDLMSPSAKKSFFKRSVEDGMDRVLEQVNFEKKFTALPQFKPEDGQSPSAISIPSPGLFYSKKRPPLTASHRTSVEEEIEPPETPQSVPKSASSAKPIIGNQFFGPDFDNVRAELNEMEEGTSPKTPRTPGTSRDTEKGHRKVLEQRRQLVLQLFKEQSLFPSSQATSTFQAQHCDIFPTKTSLQLKIREVRQKMMAQTTHTPSSANSPLTPAEPVRVSSNS</sequence>
<feature type="region of interest" description="Disordered" evidence="7">
    <location>
        <begin position="261"/>
        <end position="318"/>
    </location>
</feature>
<dbReference type="InterPro" id="IPR032147">
    <property type="entry name" value="Cic_dom"/>
</dbReference>
<dbReference type="Pfam" id="PF00505">
    <property type="entry name" value="HMG_box"/>
    <property type="match status" value="1"/>
</dbReference>
<keyword evidence="1" id="KW-0597">Phosphoprotein</keyword>
<evidence type="ECO:0000256" key="5">
    <source>
        <dbReference type="ARBA" id="ARBA00023242"/>
    </source>
</evidence>
<feature type="compositionally biased region" description="Polar residues" evidence="7">
    <location>
        <begin position="355"/>
        <end position="365"/>
    </location>
</feature>
<feature type="compositionally biased region" description="Polar residues" evidence="7">
    <location>
        <begin position="1491"/>
        <end position="1501"/>
    </location>
</feature>
<feature type="DNA-binding region" description="HMG box" evidence="6">
    <location>
        <begin position="851"/>
        <end position="919"/>
    </location>
</feature>
<feature type="compositionally biased region" description="Polar residues" evidence="7">
    <location>
        <begin position="1453"/>
        <end position="1462"/>
    </location>
</feature>
<keyword evidence="5 6" id="KW-0539">Nucleus</keyword>
<feature type="compositionally biased region" description="Polar residues" evidence="7">
    <location>
        <begin position="409"/>
        <end position="432"/>
    </location>
</feature>
<dbReference type="FunFam" id="1.10.30.10:FF:000075">
    <property type="entry name" value="Capicua transcriptional repressor a"/>
    <property type="match status" value="1"/>
</dbReference>
<accession>A0A9N9TGH5</accession>
<feature type="compositionally biased region" description="Pro residues" evidence="7">
    <location>
        <begin position="730"/>
        <end position="747"/>
    </location>
</feature>
<dbReference type="PANTHER" id="PTHR13059:SF13">
    <property type="entry name" value="PROTEIN CAPICUA HOMOLOG"/>
    <property type="match status" value="1"/>
</dbReference>
<organism evidence="9 10">
    <name type="scientific">Phyllotreta striolata</name>
    <name type="common">Striped flea beetle</name>
    <name type="synonym">Crioceris striolata</name>
    <dbReference type="NCBI Taxonomy" id="444603"/>
    <lineage>
        <taxon>Eukaryota</taxon>
        <taxon>Metazoa</taxon>
        <taxon>Ecdysozoa</taxon>
        <taxon>Arthropoda</taxon>
        <taxon>Hexapoda</taxon>
        <taxon>Insecta</taxon>
        <taxon>Pterygota</taxon>
        <taxon>Neoptera</taxon>
        <taxon>Endopterygota</taxon>
        <taxon>Coleoptera</taxon>
        <taxon>Polyphaga</taxon>
        <taxon>Cucujiformia</taxon>
        <taxon>Chrysomeloidea</taxon>
        <taxon>Chrysomelidae</taxon>
        <taxon>Galerucinae</taxon>
        <taxon>Alticini</taxon>
        <taxon>Phyllotreta</taxon>
    </lineage>
</organism>
<feature type="compositionally biased region" description="Basic and acidic residues" evidence="7">
    <location>
        <begin position="1502"/>
        <end position="1511"/>
    </location>
</feature>
<feature type="compositionally biased region" description="Low complexity" evidence="7">
    <location>
        <begin position="929"/>
        <end position="938"/>
    </location>
</feature>
<keyword evidence="2" id="KW-0805">Transcription regulation</keyword>
<feature type="compositionally biased region" description="Acidic residues" evidence="7">
    <location>
        <begin position="806"/>
        <end position="817"/>
    </location>
</feature>
<feature type="region of interest" description="Disordered" evidence="7">
    <location>
        <begin position="1485"/>
        <end position="1511"/>
    </location>
</feature>